<protein>
    <recommendedName>
        <fullName evidence="2">C2H2-type domain-containing protein</fullName>
    </recommendedName>
</protein>
<feature type="domain" description="C2H2-type" evidence="2">
    <location>
        <begin position="30"/>
        <end position="54"/>
    </location>
</feature>
<dbReference type="Pfam" id="PF00096">
    <property type="entry name" value="zf-C2H2"/>
    <property type="match status" value="1"/>
</dbReference>
<dbReference type="InterPro" id="IPR013087">
    <property type="entry name" value="Znf_C2H2_type"/>
</dbReference>
<dbReference type="SUPFAM" id="SSF57667">
    <property type="entry name" value="beta-beta-alpha zinc fingers"/>
    <property type="match status" value="1"/>
</dbReference>
<evidence type="ECO:0000256" key="1">
    <source>
        <dbReference type="PROSITE-ProRule" id="PRU00042"/>
    </source>
</evidence>
<keyword evidence="1" id="KW-0479">Metal-binding</keyword>
<sequence length="61" mass="7188">KEHICTVCRRRFSRPNVLCIHMCTHIGPIYGCPDPNRGREFAVRSNVRRHYRIHLMPANDS</sequence>
<dbReference type="InterPro" id="IPR036236">
    <property type="entry name" value="Znf_C2H2_sf"/>
</dbReference>
<feature type="non-terminal residue" evidence="3">
    <location>
        <position position="61"/>
    </location>
</feature>
<feature type="domain" description="C2H2-type" evidence="2">
    <location>
        <begin position="3"/>
        <end position="27"/>
    </location>
</feature>
<dbReference type="AlphaFoldDB" id="A0A0D0BYG3"/>
<dbReference type="PROSITE" id="PS00028">
    <property type="entry name" value="ZINC_FINGER_C2H2_1"/>
    <property type="match status" value="1"/>
</dbReference>
<dbReference type="EMBL" id="KN834773">
    <property type="protein sequence ID" value="KIK60841.1"/>
    <property type="molecule type" value="Genomic_DNA"/>
</dbReference>
<evidence type="ECO:0000313" key="4">
    <source>
        <dbReference type="Proteomes" id="UP000053593"/>
    </source>
</evidence>
<keyword evidence="1" id="KW-0863">Zinc-finger</keyword>
<dbReference type="Proteomes" id="UP000053593">
    <property type="component" value="Unassembled WGS sequence"/>
</dbReference>
<dbReference type="Gene3D" id="3.30.160.60">
    <property type="entry name" value="Classic Zinc Finger"/>
    <property type="match status" value="1"/>
</dbReference>
<dbReference type="OrthoDB" id="6077919at2759"/>
<gene>
    <name evidence="3" type="ORF">GYMLUDRAFT_167285</name>
</gene>
<feature type="non-terminal residue" evidence="3">
    <location>
        <position position="1"/>
    </location>
</feature>
<proteinExistence type="predicted"/>
<evidence type="ECO:0000259" key="2">
    <source>
        <dbReference type="PROSITE" id="PS50157"/>
    </source>
</evidence>
<dbReference type="GO" id="GO:0008270">
    <property type="term" value="F:zinc ion binding"/>
    <property type="evidence" value="ECO:0007669"/>
    <property type="project" value="UniProtKB-KW"/>
</dbReference>
<dbReference type="HOGENOM" id="CLU_002678_42_25_1"/>
<keyword evidence="1" id="KW-0862">Zinc</keyword>
<evidence type="ECO:0000313" key="3">
    <source>
        <dbReference type="EMBL" id="KIK60841.1"/>
    </source>
</evidence>
<dbReference type="PROSITE" id="PS50157">
    <property type="entry name" value="ZINC_FINGER_C2H2_2"/>
    <property type="match status" value="2"/>
</dbReference>
<accession>A0A0D0BYG3</accession>
<keyword evidence="4" id="KW-1185">Reference proteome</keyword>
<reference evidence="3 4" key="1">
    <citation type="submission" date="2014-04" db="EMBL/GenBank/DDBJ databases">
        <title>Evolutionary Origins and Diversification of the Mycorrhizal Mutualists.</title>
        <authorList>
            <consortium name="DOE Joint Genome Institute"/>
            <consortium name="Mycorrhizal Genomics Consortium"/>
            <person name="Kohler A."/>
            <person name="Kuo A."/>
            <person name="Nagy L.G."/>
            <person name="Floudas D."/>
            <person name="Copeland A."/>
            <person name="Barry K.W."/>
            <person name="Cichocki N."/>
            <person name="Veneault-Fourrey C."/>
            <person name="LaButti K."/>
            <person name="Lindquist E.A."/>
            <person name="Lipzen A."/>
            <person name="Lundell T."/>
            <person name="Morin E."/>
            <person name="Murat C."/>
            <person name="Riley R."/>
            <person name="Ohm R."/>
            <person name="Sun H."/>
            <person name="Tunlid A."/>
            <person name="Henrissat B."/>
            <person name="Grigoriev I.V."/>
            <person name="Hibbett D.S."/>
            <person name="Martin F."/>
        </authorList>
    </citation>
    <scope>NUCLEOTIDE SEQUENCE [LARGE SCALE GENOMIC DNA]</scope>
    <source>
        <strain evidence="3 4">FD-317 M1</strain>
    </source>
</reference>
<organism evidence="3 4">
    <name type="scientific">Collybiopsis luxurians FD-317 M1</name>
    <dbReference type="NCBI Taxonomy" id="944289"/>
    <lineage>
        <taxon>Eukaryota</taxon>
        <taxon>Fungi</taxon>
        <taxon>Dikarya</taxon>
        <taxon>Basidiomycota</taxon>
        <taxon>Agaricomycotina</taxon>
        <taxon>Agaricomycetes</taxon>
        <taxon>Agaricomycetidae</taxon>
        <taxon>Agaricales</taxon>
        <taxon>Marasmiineae</taxon>
        <taxon>Omphalotaceae</taxon>
        <taxon>Collybiopsis</taxon>
        <taxon>Collybiopsis luxurians</taxon>
    </lineage>
</organism>
<name>A0A0D0BYG3_9AGAR</name>